<feature type="region of interest" description="Disordered" evidence="1">
    <location>
        <begin position="43"/>
        <end position="69"/>
    </location>
</feature>
<dbReference type="Proteomes" id="UP001558713">
    <property type="component" value="Unassembled WGS sequence"/>
</dbReference>
<sequence length="81" mass="9583">MWVMAYYMTIYLVPDMSQWDVPDDIRSKEIIAPERKIKLGRKKINRFPSAGEKRPKAPRTQNKRQARQGLQWLLFGNSFSV</sequence>
<evidence type="ECO:0000256" key="1">
    <source>
        <dbReference type="SAM" id="MobiDB-lite"/>
    </source>
</evidence>
<evidence type="ECO:0000313" key="2">
    <source>
        <dbReference type="EMBL" id="KAL1219711.1"/>
    </source>
</evidence>
<dbReference type="AlphaFoldDB" id="A0ABD1BR89"/>
<evidence type="ECO:0000313" key="3">
    <source>
        <dbReference type="Proteomes" id="UP001558713"/>
    </source>
</evidence>
<comment type="caution">
    <text evidence="2">The sequence shown here is derived from an EMBL/GenBank/DDBJ whole genome shotgun (WGS) entry which is preliminary data.</text>
</comment>
<keyword evidence="3" id="KW-1185">Reference proteome</keyword>
<proteinExistence type="predicted"/>
<accession>A0ABD1BR89</accession>
<reference evidence="2 3" key="1">
    <citation type="submission" date="2024-04" db="EMBL/GenBank/DDBJ databases">
        <title>Genome assembly C_amara_ONT_v2.</title>
        <authorList>
            <person name="Yant L."/>
            <person name="Moore C."/>
            <person name="Slenker M."/>
        </authorList>
    </citation>
    <scope>NUCLEOTIDE SEQUENCE [LARGE SCALE GENOMIC DNA]</scope>
    <source>
        <tissue evidence="2">Leaf</tissue>
    </source>
</reference>
<dbReference type="EMBL" id="JBANAX010000173">
    <property type="protein sequence ID" value="KAL1219711.1"/>
    <property type="molecule type" value="Genomic_DNA"/>
</dbReference>
<protein>
    <submittedName>
        <fullName evidence="2">Uncharacterized protein</fullName>
    </submittedName>
</protein>
<organism evidence="2 3">
    <name type="scientific">Cardamine amara subsp. amara</name>
    <dbReference type="NCBI Taxonomy" id="228776"/>
    <lineage>
        <taxon>Eukaryota</taxon>
        <taxon>Viridiplantae</taxon>
        <taxon>Streptophyta</taxon>
        <taxon>Embryophyta</taxon>
        <taxon>Tracheophyta</taxon>
        <taxon>Spermatophyta</taxon>
        <taxon>Magnoliopsida</taxon>
        <taxon>eudicotyledons</taxon>
        <taxon>Gunneridae</taxon>
        <taxon>Pentapetalae</taxon>
        <taxon>rosids</taxon>
        <taxon>malvids</taxon>
        <taxon>Brassicales</taxon>
        <taxon>Brassicaceae</taxon>
        <taxon>Cardamineae</taxon>
        <taxon>Cardamine</taxon>
    </lineage>
</organism>
<name>A0ABD1BR89_CARAN</name>
<gene>
    <name evidence="2" type="ORF">V5N11_032358</name>
</gene>